<organism evidence="1 2">
    <name type="scientific">Penicillium oxalicum (strain 114-2 / CGMCC 5302)</name>
    <name type="common">Penicillium decumbens</name>
    <dbReference type="NCBI Taxonomy" id="933388"/>
    <lineage>
        <taxon>Eukaryota</taxon>
        <taxon>Fungi</taxon>
        <taxon>Dikarya</taxon>
        <taxon>Ascomycota</taxon>
        <taxon>Pezizomycotina</taxon>
        <taxon>Eurotiomycetes</taxon>
        <taxon>Eurotiomycetidae</taxon>
        <taxon>Eurotiales</taxon>
        <taxon>Aspergillaceae</taxon>
        <taxon>Penicillium</taxon>
    </lineage>
</organism>
<evidence type="ECO:0000313" key="2">
    <source>
        <dbReference type="Proteomes" id="UP000019376"/>
    </source>
</evidence>
<name>S7ZDT3_PENO1</name>
<evidence type="ECO:0000313" key="1">
    <source>
        <dbReference type="EMBL" id="EPS28805.1"/>
    </source>
</evidence>
<dbReference type="HOGENOM" id="CLU_009958_6_1_1"/>
<dbReference type="AlphaFoldDB" id="S7ZDT3"/>
<dbReference type="Gene3D" id="3.30.420.40">
    <property type="match status" value="2"/>
</dbReference>
<dbReference type="PANTHER" id="PTHR14187:SF82">
    <property type="entry name" value="FAMILY CHAPERONE, PUTATIVE (AFU_ORTHOLOGUE AFUA_7G08575)-RELATED"/>
    <property type="match status" value="1"/>
</dbReference>
<accession>S7ZDT3</accession>
<dbReference type="Gene3D" id="3.90.640.10">
    <property type="entry name" value="Actin, Chain A, domain 4"/>
    <property type="match status" value="1"/>
</dbReference>
<dbReference type="EMBL" id="KB644411">
    <property type="protein sequence ID" value="EPS28805.1"/>
    <property type="molecule type" value="Genomic_DNA"/>
</dbReference>
<dbReference type="CDD" id="cd10170">
    <property type="entry name" value="ASKHA_NBD_HSP70"/>
    <property type="match status" value="1"/>
</dbReference>
<dbReference type="Proteomes" id="UP000019376">
    <property type="component" value="Unassembled WGS sequence"/>
</dbReference>
<dbReference type="eggNOG" id="KOG0101">
    <property type="taxonomic scope" value="Eukaryota"/>
</dbReference>
<gene>
    <name evidence="1" type="ORF">PDE_03751</name>
</gene>
<protein>
    <recommendedName>
        <fullName evidence="3">Actin-like ATPase domain-containing protein</fullName>
    </recommendedName>
</protein>
<keyword evidence="2" id="KW-1185">Reference proteome</keyword>
<dbReference type="SUPFAM" id="SSF53067">
    <property type="entry name" value="Actin-like ATPase domain"/>
    <property type="match status" value="2"/>
</dbReference>
<reference evidence="1 2" key="1">
    <citation type="journal article" date="2013" name="PLoS ONE">
        <title>Genomic and secretomic analyses reveal unique features of the lignocellulolytic enzyme system of Penicillium decumbens.</title>
        <authorList>
            <person name="Liu G."/>
            <person name="Zhang L."/>
            <person name="Wei X."/>
            <person name="Zou G."/>
            <person name="Qin Y."/>
            <person name="Ma L."/>
            <person name="Li J."/>
            <person name="Zheng H."/>
            <person name="Wang S."/>
            <person name="Wang C."/>
            <person name="Xun L."/>
            <person name="Zhao G.-P."/>
            <person name="Zhou Z."/>
            <person name="Qu Y."/>
        </authorList>
    </citation>
    <scope>NUCLEOTIDE SEQUENCE [LARGE SCALE GENOMIC DNA]</scope>
    <source>
        <strain evidence="2">114-2 / CGMCC 5302</strain>
    </source>
</reference>
<dbReference type="STRING" id="933388.S7ZDT3"/>
<dbReference type="PhylomeDB" id="S7ZDT3"/>
<evidence type="ECO:0008006" key="3">
    <source>
        <dbReference type="Google" id="ProtNLM"/>
    </source>
</evidence>
<proteinExistence type="predicted"/>
<dbReference type="InterPro" id="IPR043129">
    <property type="entry name" value="ATPase_NBD"/>
</dbReference>
<sequence length="514" mass="58246">MSEIAPGTTYSGVAWAQISAPESPCLINQWPVDNSESLGGTTSEKVPTELAFSYERPSRRILWGFQIPNEMPRLHWFKLRLDPDQKEHIIPSLAKFHKDWKQMSLPHHATIESVPTDYLRSLLNHVHSVLKIQLEAGLCETSDIHIISEPEAAAIHALRATRPNNLEVDDTVLLIDAGDGTVDLITFTIEQLLPCLRLREAAAGTGAYCGSSLLNRRFEGFLRQRLQSNPGWDSDKLDYAMKRFDAYAKRQFTGDTTDIFSFPVHGIADDIELKVHRGMLRVSGEEMHAIFLPVLDEVVRLTNQQIKLSKSSVKAALVVGGFGQNQFLRNHIQENIPSDVRVLAPPDGWTAVVRGALAKVLSQASPSIPRIVISSRVARMHYGHVMSVPYDIQKHDTNRAYWDYYGRRYIIVMNWFIHQGDSISETAPIITYWERKSSLTRTAQSTHHGVRQHATMKAELDDDLQRKIPIKTGQDGEKYYFIDYAFHANYFSAHCDVSLWYEGRHQGSAQITYL</sequence>
<dbReference type="OrthoDB" id="2963168at2759"/>
<dbReference type="PANTHER" id="PTHR14187">
    <property type="entry name" value="ALPHA KINASE/ELONGATION FACTOR 2 KINASE"/>
    <property type="match status" value="1"/>
</dbReference>